<organism evidence="1 2">
    <name type="scientific">Fusarium venenatum</name>
    <dbReference type="NCBI Taxonomy" id="56646"/>
    <lineage>
        <taxon>Eukaryota</taxon>
        <taxon>Fungi</taxon>
        <taxon>Dikarya</taxon>
        <taxon>Ascomycota</taxon>
        <taxon>Pezizomycotina</taxon>
        <taxon>Sordariomycetes</taxon>
        <taxon>Hypocreomycetidae</taxon>
        <taxon>Hypocreales</taxon>
        <taxon>Nectriaceae</taxon>
        <taxon>Fusarium</taxon>
    </lineage>
</organism>
<sequence length="33" mass="3764">MLKDNLNICQVDNNCYTVTNHLIENQVDIDTLG</sequence>
<evidence type="ECO:0000313" key="1">
    <source>
        <dbReference type="EMBL" id="CEI66839.1"/>
    </source>
</evidence>
<proteinExistence type="predicted"/>
<evidence type="ECO:0000313" key="2">
    <source>
        <dbReference type="Proteomes" id="UP000245910"/>
    </source>
</evidence>
<dbReference type="AlphaFoldDB" id="A0A2L2TAD5"/>
<name>A0A2L2TAD5_9HYPO</name>
<accession>A0A2L2TAD5</accession>
<reference evidence="2" key="1">
    <citation type="submission" date="2014-10" db="EMBL/GenBank/DDBJ databases">
        <authorList>
            <person name="King R."/>
        </authorList>
    </citation>
    <scope>NUCLEOTIDE SEQUENCE [LARGE SCALE GENOMIC DNA]</scope>
    <source>
        <strain evidence="2">A3/5</strain>
    </source>
</reference>
<keyword evidence="2" id="KW-1185">Reference proteome</keyword>
<dbReference type="Proteomes" id="UP000245910">
    <property type="component" value="Chromosome I"/>
</dbReference>
<protein>
    <submittedName>
        <fullName evidence="1">Uncharacterized protein</fullName>
    </submittedName>
</protein>
<dbReference type="EMBL" id="LN649229">
    <property type="protein sequence ID" value="CEI66839.1"/>
    <property type="molecule type" value="Genomic_DNA"/>
</dbReference>